<protein>
    <recommendedName>
        <fullName evidence="9">Holliday junction branch migration complex subunit RuvB</fullName>
        <ecNumber evidence="9">3.6.4.-</ecNumber>
    </recommendedName>
</protein>
<evidence type="ECO:0000256" key="8">
    <source>
        <dbReference type="ARBA" id="ARBA00023204"/>
    </source>
</evidence>
<feature type="binding site" evidence="9">
    <location>
        <position position="310"/>
    </location>
    <ligand>
        <name>DNA</name>
        <dbReference type="ChEBI" id="CHEBI:16991"/>
    </ligand>
</feature>
<feature type="binding site" evidence="9">
    <location>
        <position position="58"/>
    </location>
    <ligand>
        <name>ATP</name>
        <dbReference type="ChEBI" id="CHEBI:30616"/>
    </ligand>
</feature>
<comment type="subcellular location">
    <subcellularLocation>
        <location evidence="9">Cytoplasm</location>
    </subcellularLocation>
</comment>
<dbReference type="SUPFAM" id="SSF52540">
    <property type="entry name" value="P-loop containing nucleoside triphosphate hydrolases"/>
    <property type="match status" value="1"/>
</dbReference>
<evidence type="ECO:0000256" key="5">
    <source>
        <dbReference type="ARBA" id="ARBA00022840"/>
    </source>
</evidence>
<evidence type="ECO:0000256" key="6">
    <source>
        <dbReference type="ARBA" id="ARBA00023125"/>
    </source>
</evidence>
<feature type="binding site" evidence="9">
    <location>
        <position position="62"/>
    </location>
    <ligand>
        <name>ATP</name>
        <dbReference type="ChEBI" id="CHEBI:30616"/>
    </ligand>
</feature>
<dbReference type="GO" id="GO:0000400">
    <property type="term" value="F:four-way junction DNA binding"/>
    <property type="evidence" value="ECO:0007669"/>
    <property type="project" value="UniProtKB-UniRule"/>
</dbReference>
<feature type="binding site" evidence="9">
    <location>
        <position position="305"/>
    </location>
    <ligand>
        <name>DNA</name>
        <dbReference type="ChEBI" id="CHEBI:16991"/>
    </ligand>
</feature>
<dbReference type="AlphaFoldDB" id="A0A8I1EBH0"/>
<dbReference type="InterPro" id="IPR008824">
    <property type="entry name" value="RuvB-like_N"/>
</dbReference>
<evidence type="ECO:0000256" key="2">
    <source>
        <dbReference type="ARBA" id="ARBA00022741"/>
    </source>
</evidence>
<evidence type="ECO:0000313" key="11">
    <source>
        <dbReference type="EMBL" id="MBI6882957.1"/>
    </source>
</evidence>
<dbReference type="NCBIfam" id="TIGR00635">
    <property type="entry name" value="ruvB"/>
    <property type="match status" value="1"/>
</dbReference>
<dbReference type="PANTHER" id="PTHR42848">
    <property type="match status" value="1"/>
</dbReference>
<feature type="binding site" evidence="9">
    <location>
        <position position="176"/>
    </location>
    <ligand>
        <name>ATP</name>
        <dbReference type="ChEBI" id="CHEBI:30616"/>
    </ligand>
</feature>
<feature type="region of interest" description="Head domain (RuvB-H)" evidence="9">
    <location>
        <begin position="250"/>
        <end position="314"/>
    </location>
</feature>
<dbReference type="InterPro" id="IPR036388">
    <property type="entry name" value="WH-like_DNA-bd_sf"/>
</dbReference>
<feature type="binding site" evidence="9">
    <location>
        <position position="16"/>
    </location>
    <ligand>
        <name>ATP</name>
        <dbReference type="ChEBI" id="CHEBI:30616"/>
    </ligand>
</feature>
<comment type="caution">
    <text evidence="9">Lacks conserved residue(s) required for the propagation of feature annotation.</text>
</comment>
<accession>A0A8I1EBH0</accession>
<evidence type="ECO:0000259" key="10">
    <source>
        <dbReference type="SMART" id="SM00382"/>
    </source>
</evidence>
<comment type="subunit">
    <text evidence="9">Homohexamer. Forms an RuvA(8)-RuvB(12)-Holliday junction (HJ) complex. HJ DNA is sandwiched between 2 RuvA tetramers; dsDNA enters through RuvA and exits via RuvB. An RuvB hexamer assembles on each DNA strand where it exits the tetramer. Each RuvB hexamer is contacted by two RuvA subunits (via domain III) on 2 adjacent RuvB subunits; this complex drives branch migration. In the full resolvosome a probable DNA-RuvA(4)-RuvB(12)-RuvC(2) complex forms which resolves the HJ.</text>
</comment>
<keyword evidence="1 9" id="KW-0963">Cytoplasm</keyword>
<dbReference type="GO" id="GO:0009378">
    <property type="term" value="F:four-way junction helicase activity"/>
    <property type="evidence" value="ECO:0007669"/>
    <property type="project" value="InterPro"/>
</dbReference>
<keyword evidence="8 9" id="KW-0234">DNA repair</keyword>
<feature type="binding site" evidence="9">
    <location>
        <position position="213"/>
    </location>
    <ligand>
        <name>ATP</name>
        <dbReference type="ChEBI" id="CHEBI:30616"/>
    </ligand>
</feature>
<dbReference type="SUPFAM" id="SSF46785">
    <property type="entry name" value="Winged helix' DNA-binding domain"/>
    <property type="match status" value="1"/>
</dbReference>
<name>A0A8I1EBH0_PSEPU</name>
<gene>
    <name evidence="9 11" type="primary">ruvB</name>
    <name evidence="11" type="ORF">JEU22_03445</name>
</gene>
<proteinExistence type="inferred from homology"/>
<comment type="domain">
    <text evidence="9">Has 3 domains, the large (RuvB-L) and small ATPase (RuvB-S) domains and the C-terminal head (RuvB-H) domain. The head domain binds DNA, while the ATPase domains jointly bind ATP, ADP or are empty depending on the state of the subunit in the translocation cycle. During a single DNA translocation step the structure of each domain remains the same, but their relative positions change.</text>
</comment>
<dbReference type="GO" id="GO:0006281">
    <property type="term" value="P:DNA repair"/>
    <property type="evidence" value="ECO:0007669"/>
    <property type="project" value="UniProtKB-UniRule"/>
</dbReference>
<dbReference type="SMART" id="SM00382">
    <property type="entry name" value="AAA"/>
    <property type="match status" value="1"/>
</dbReference>
<evidence type="ECO:0000256" key="7">
    <source>
        <dbReference type="ARBA" id="ARBA00023172"/>
    </source>
</evidence>
<evidence type="ECO:0000256" key="9">
    <source>
        <dbReference type="HAMAP-Rule" id="MF_00016"/>
    </source>
</evidence>
<dbReference type="Gene3D" id="1.10.8.60">
    <property type="match status" value="1"/>
</dbReference>
<keyword evidence="3 9" id="KW-0227">DNA damage</keyword>
<dbReference type="InterPro" id="IPR004605">
    <property type="entry name" value="DNA_helicase_Holl-junc_RuvB"/>
</dbReference>
<feature type="binding site" evidence="9">
    <location>
        <position position="62"/>
    </location>
    <ligand>
        <name>Mg(2+)</name>
        <dbReference type="ChEBI" id="CHEBI:18420"/>
    </ligand>
</feature>
<organism evidence="11 12">
    <name type="scientific">Pseudomonas putida</name>
    <name type="common">Arthrobacter siderocapsulatus</name>
    <dbReference type="NCBI Taxonomy" id="303"/>
    <lineage>
        <taxon>Bacteria</taxon>
        <taxon>Pseudomonadati</taxon>
        <taxon>Pseudomonadota</taxon>
        <taxon>Gammaproteobacteria</taxon>
        <taxon>Pseudomonadales</taxon>
        <taxon>Pseudomonadaceae</taxon>
        <taxon>Pseudomonas</taxon>
    </lineage>
</organism>
<dbReference type="RefSeq" id="WP_332873884.1">
    <property type="nucleotide sequence ID" value="NZ_JAEHTE010000002.1"/>
</dbReference>
<evidence type="ECO:0000256" key="3">
    <source>
        <dbReference type="ARBA" id="ARBA00022763"/>
    </source>
</evidence>
<dbReference type="Gene3D" id="1.10.10.10">
    <property type="entry name" value="Winged helix-like DNA-binding domain superfamily/Winged helix DNA-binding domain"/>
    <property type="match status" value="1"/>
</dbReference>
<dbReference type="GO" id="GO:0016787">
    <property type="term" value="F:hydrolase activity"/>
    <property type="evidence" value="ECO:0007669"/>
    <property type="project" value="UniProtKB-KW"/>
</dbReference>
<dbReference type="InterPro" id="IPR041445">
    <property type="entry name" value="AAA_lid_4"/>
</dbReference>
<comment type="similarity">
    <text evidence="9">Belongs to the RuvB family.</text>
</comment>
<dbReference type="GO" id="GO:0048476">
    <property type="term" value="C:Holliday junction resolvase complex"/>
    <property type="evidence" value="ECO:0007669"/>
    <property type="project" value="UniProtKB-UniRule"/>
</dbReference>
<feature type="binding site" evidence="9">
    <location>
        <position position="166"/>
    </location>
    <ligand>
        <name>ATP</name>
        <dbReference type="ChEBI" id="CHEBI:30616"/>
    </ligand>
</feature>
<feature type="region of interest" description="Small ATPAse domain (RuvB-S)" evidence="9">
    <location>
        <begin position="177"/>
        <end position="247"/>
    </location>
</feature>
<dbReference type="Pfam" id="PF17864">
    <property type="entry name" value="AAA_lid_4"/>
    <property type="match status" value="1"/>
</dbReference>
<dbReference type="InterPro" id="IPR027417">
    <property type="entry name" value="P-loop_NTPase"/>
</dbReference>
<keyword evidence="4 9" id="KW-0378">Hydrolase</keyword>
<dbReference type="HAMAP" id="MF_00016">
    <property type="entry name" value="DNA_HJ_migration_RuvB"/>
    <property type="match status" value="1"/>
</dbReference>
<evidence type="ECO:0000256" key="1">
    <source>
        <dbReference type="ARBA" id="ARBA00022490"/>
    </source>
</evidence>
<evidence type="ECO:0000313" key="12">
    <source>
        <dbReference type="Proteomes" id="UP000637061"/>
    </source>
</evidence>
<keyword evidence="2 9" id="KW-0547">Nucleotide-binding</keyword>
<dbReference type="InterPro" id="IPR003593">
    <property type="entry name" value="AAA+_ATPase"/>
</dbReference>
<feature type="binding site" evidence="9">
    <location>
        <position position="63"/>
    </location>
    <ligand>
        <name>ATP</name>
        <dbReference type="ChEBI" id="CHEBI:30616"/>
    </ligand>
</feature>
<dbReference type="Gene3D" id="3.40.50.300">
    <property type="entry name" value="P-loop containing nucleotide triphosphate hydrolases"/>
    <property type="match status" value="1"/>
</dbReference>
<dbReference type="Proteomes" id="UP000637061">
    <property type="component" value="Unassembled WGS sequence"/>
</dbReference>
<evidence type="ECO:0000256" key="4">
    <source>
        <dbReference type="ARBA" id="ARBA00022801"/>
    </source>
</evidence>
<keyword evidence="5 9" id="KW-0067">ATP-binding</keyword>
<sequence length="314" mass="34466">MSDYQPESSQVVDKALRPKLLSDFVGQPALVKELAVYIKAARKRGECLDHALLYGPPGLGKTTLAGIISNEMGGEIFVTSGPLLQKPADLAPVLVSLTPGSTLFIDEIHRIHIQVEEMLYTAMEDSHLDILIGDSEKKSIRVDLEPFTLIGATTRPGMLSAPLRNRFGMSFRLQYYVLDDLISVVLRAAAAMDIHMSRDNARLIAMRGRGTPRIALIMLRRVRDYLQANEIEGDDNQAVNDALEMLGVDERGLNEQDQAYLRALSDVFSGGPVGLGTLASTLGEDPETLLDAVEPYLLQEGLIQRTARGRILVK</sequence>
<dbReference type="GO" id="GO:0005737">
    <property type="term" value="C:cytoplasm"/>
    <property type="evidence" value="ECO:0007669"/>
    <property type="project" value="UniProtKB-SubCell"/>
</dbReference>
<feature type="binding site" evidence="9">
    <location>
        <position position="17"/>
    </location>
    <ligand>
        <name>ATP</name>
        <dbReference type="ChEBI" id="CHEBI:30616"/>
    </ligand>
</feature>
<feature type="domain" description="AAA+ ATPase" evidence="10">
    <location>
        <begin position="47"/>
        <end position="173"/>
    </location>
</feature>
<keyword evidence="6 9" id="KW-0238">DNA-binding</keyword>
<keyword evidence="7 9" id="KW-0233">DNA recombination</keyword>
<dbReference type="GO" id="GO:0006310">
    <property type="term" value="P:DNA recombination"/>
    <property type="evidence" value="ECO:0007669"/>
    <property type="project" value="UniProtKB-UniRule"/>
</dbReference>
<feature type="binding site" evidence="9">
    <location>
        <position position="61"/>
    </location>
    <ligand>
        <name>ATP</name>
        <dbReference type="ChEBI" id="CHEBI:30616"/>
    </ligand>
</feature>
<dbReference type="InterPro" id="IPR036390">
    <property type="entry name" value="WH_DNA-bd_sf"/>
</dbReference>
<comment type="caution">
    <text evidence="11">The sequence shown here is derived from an EMBL/GenBank/DDBJ whole genome shotgun (WGS) entry which is preliminary data.</text>
</comment>
<dbReference type="CDD" id="cd00009">
    <property type="entry name" value="AAA"/>
    <property type="match status" value="1"/>
</dbReference>
<dbReference type="EC" id="3.6.4.-" evidence="9"/>
<dbReference type="InterPro" id="IPR008823">
    <property type="entry name" value="RuvB_wg_C"/>
</dbReference>
<keyword evidence="11" id="KW-0347">Helicase</keyword>
<comment type="function">
    <text evidence="9">The RuvA-RuvB-RuvC complex processes Holliday junction (HJ) DNA during genetic recombination and DNA repair, while the RuvA-RuvB complex plays an important role in the rescue of blocked DNA replication forks via replication fork reversal (RFR). RuvA specifically binds to HJ cruciform DNA, conferring on it an open structure. The RuvB hexamer acts as an ATP-dependent pump, pulling dsDNA into and through the RuvAB complex. RuvB forms 2 homohexamers on either side of HJ DNA bound by 1 or 2 RuvA tetramers; 4 subunits per hexamer contact DNA at a time. Coordinated motions by a converter formed by DNA-disengaged RuvB subunits stimulates ATP hydrolysis and nucleotide exchange. Immobilization of the converter enables RuvB to convert the ATP-contained energy into a lever motion, pulling 2 nucleotides of DNA out of the RuvA tetramer per ATP hydrolyzed, thus driving DNA branch migration. The RuvB motors rotate together with the DNA substrate, which together with the progressing nucleotide cycle form the mechanistic basis for DNA recombination by continuous HJ branch migration. Branch migration allows RuvC to scan DNA until it finds its consensus sequence, where it cleaves and resolves cruciform DNA.</text>
</comment>
<reference evidence="11" key="1">
    <citation type="submission" date="2020-12" db="EMBL/GenBank/DDBJ databases">
        <title>Enhanced detection system for hospital associated transmission using whole genome sequencing surveillance.</title>
        <authorList>
            <person name="Harrison L.H."/>
            <person name="Van Tyne D."/>
            <person name="Marsh J.W."/>
            <person name="Griffith M.P."/>
            <person name="Snyder D.J."/>
            <person name="Cooper V.S."/>
            <person name="Mustapha M."/>
        </authorList>
    </citation>
    <scope>NUCLEOTIDE SEQUENCE</scope>
    <source>
        <strain evidence="11">PSB00042</strain>
    </source>
</reference>
<dbReference type="GO" id="GO:0005524">
    <property type="term" value="F:ATP binding"/>
    <property type="evidence" value="ECO:0007669"/>
    <property type="project" value="UniProtKB-UniRule"/>
</dbReference>
<comment type="catalytic activity">
    <reaction evidence="9">
        <text>ATP + H2O = ADP + phosphate + H(+)</text>
        <dbReference type="Rhea" id="RHEA:13065"/>
        <dbReference type="ChEBI" id="CHEBI:15377"/>
        <dbReference type="ChEBI" id="CHEBI:15378"/>
        <dbReference type="ChEBI" id="CHEBI:30616"/>
        <dbReference type="ChEBI" id="CHEBI:43474"/>
        <dbReference type="ChEBI" id="CHEBI:456216"/>
    </reaction>
</comment>
<dbReference type="EMBL" id="JAEHTE010000002">
    <property type="protein sequence ID" value="MBI6882957.1"/>
    <property type="molecule type" value="Genomic_DNA"/>
</dbReference>
<dbReference type="Pfam" id="PF05496">
    <property type="entry name" value="RuvB_N"/>
    <property type="match status" value="1"/>
</dbReference>
<dbReference type="NCBIfam" id="NF000868">
    <property type="entry name" value="PRK00080.1"/>
    <property type="match status" value="1"/>
</dbReference>
<dbReference type="Pfam" id="PF05491">
    <property type="entry name" value="WHD_RuvB"/>
    <property type="match status" value="1"/>
</dbReference>
<dbReference type="PANTHER" id="PTHR42848:SF1">
    <property type="entry name" value="HOLLIDAY JUNCTION BRANCH MIGRATION COMPLEX SUBUNIT RUVB"/>
    <property type="match status" value="1"/>
</dbReference>